<accession>A0AAQ4F8P7</accession>
<reference evidence="1 2" key="1">
    <citation type="journal article" date="2023" name="Arcadia Sci">
        <title>De novo assembly of a long-read Amblyomma americanum tick genome.</title>
        <authorList>
            <person name="Chou S."/>
            <person name="Poskanzer K.E."/>
            <person name="Rollins M."/>
            <person name="Thuy-Boun P.S."/>
        </authorList>
    </citation>
    <scope>NUCLEOTIDE SEQUENCE [LARGE SCALE GENOMIC DNA]</scope>
    <source>
        <strain evidence="1">F_SG_1</strain>
        <tissue evidence="1">Salivary glands</tissue>
    </source>
</reference>
<organism evidence="1 2">
    <name type="scientific">Amblyomma americanum</name>
    <name type="common">Lone star tick</name>
    <dbReference type="NCBI Taxonomy" id="6943"/>
    <lineage>
        <taxon>Eukaryota</taxon>
        <taxon>Metazoa</taxon>
        <taxon>Ecdysozoa</taxon>
        <taxon>Arthropoda</taxon>
        <taxon>Chelicerata</taxon>
        <taxon>Arachnida</taxon>
        <taxon>Acari</taxon>
        <taxon>Parasitiformes</taxon>
        <taxon>Ixodida</taxon>
        <taxon>Ixodoidea</taxon>
        <taxon>Ixodidae</taxon>
        <taxon>Amblyomminae</taxon>
        <taxon>Amblyomma</taxon>
    </lineage>
</organism>
<name>A0AAQ4F8P7_AMBAM</name>
<dbReference type="Proteomes" id="UP001321473">
    <property type="component" value="Unassembled WGS sequence"/>
</dbReference>
<protein>
    <recommendedName>
        <fullName evidence="3">Protein ZIP4 homolog</fullName>
    </recommendedName>
</protein>
<evidence type="ECO:0000313" key="2">
    <source>
        <dbReference type="Proteomes" id="UP001321473"/>
    </source>
</evidence>
<dbReference type="InterPro" id="IPR011990">
    <property type="entry name" value="TPR-like_helical_dom_sf"/>
</dbReference>
<evidence type="ECO:0000313" key="1">
    <source>
        <dbReference type="EMBL" id="KAK8783022.1"/>
    </source>
</evidence>
<proteinExistence type="predicted"/>
<evidence type="ECO:0008006" key="3">
    <source>
        <dbReference type="Google" id="ProtNLM"/>
    </source>
</evidence>
<dbReference type="EMBL" id="JARKHS020005973">
    <property type="protein sequence ID" value="KAK8783022.1"/>
    <property type="molecule type" value="Genomic_DNA"/>
</dbReference>
<dbReference type="AlphaFoldDB" id="A0AAQ4F8P7"/>
<keyword evidence="2" id="KW-1185">Reference proteome</keyword>
<dbReference type="Gene3D" id="1.25.40.10">
    <property type="entry name" value="Tetratricopeptide repeat domain"/>
    <property type="match status" value="1"/>
</dbReference>
<dbReference type="PANTHER" id="PTHR38487:SF1">
    <property type="entry name" value="PROTEIN ZIP4 HOMOLOG"/>
    <property type="match status" value="1"/>
</dbReference>
<comment type="caution">
    <text evidence="1">The sequence shown here is derived from an EMBL/GenBank/DDBJ whole genome shotgun (WGS) entry which is preliminary data.</text>
</comment>
<dbReference type="SUPFAM" id="SSF48452">
    <property type="entry name" value="TPR-like"/>
    <property type="match status" value="1"/>
</dbReference>
<dbReference type="PANTHER" id="PTHR38487">
    <property type="entry name" value="TESTIS EXPRESSED 11"/>
    <property type="match status" value="1"/>
</dbReference>
<sequence>MTATAPHSDEALESLYVAKNACSDDLPKLQRYLSTRAFAIGVQCFKAGHYRYSVSYLKEAFCLGKKFTDVNRQAHTLYLLGCAYLLWDEKEHWEKAVNALDMAIWHRPGVLKYMSKKLEALFQSGSDKQLSNVLDCILKHNEITIKVVLDIHQSLKKHGFVQQAIEFLQRAYIRFSQDGEALYLLVELLKAELDSDELDRASLAFQRILVQDSAKTAQLAGDCLKHLFRHLFCFGCSKAESGSISEAAEWLGNVETLVVTFGGVFSDDDVRDEVDSLRLCLVYWRVKLGMTNKAKETLEQYKGPDHTTMTYLRLKIALEEDNNADALAAVCRLLQLVKEANLLERHSIAKKVSGALIHAASYTLQAGKMDVAKDVLKQVASPPATDPAMAEMQLTSLQCVVALCLTDFDQNPGVYKEVADCIEKAAAILFVCDDSHWHTEQSKWFATVCWNLALQPEVEAEWQFRLFGRSFRLLTGMKSCQEATKRITTYALMALLSGVSASRKLAADDDHRHSILRDVHSIVEKLREVYPAWRENSQLAGLVLAADFEAVVHGGVADGCSVVDEILSLPAANAELLEGFVSICQEAGGKKAAALSVGLLRRCISLVTQNSPGKIIKFYHLLLQALLDCRDVDGLLACIDEVLKLHKSTTFPEIELVWMMTSVWNEGLLWYIEGVLASAKRCLTCAIRIVGILPELRTAYEQSLLSRYQRLFGNDASERAVSGEDHR</sequence>
<gene>
    <name evidence="1" type="ORF">V5799_015636</name>
</gene>